<dbReference type="GO" id="GO:0004553">
    <property type="term" value="F:hydrolase activity, hydrolyzing O-glycosyl compounds"/>
    <property type="evidence" value="ECO:0007669"/>
    <property type="project" value="InterPro"/>
</dbReference>
<dbReference type="PANTHER" id="PTHR10963">
    <property type="entry name" value="GLYCOSYL HYDROLASE-RELATED"/>
    <property type="match status" value="1"/>
</dbReference>
<evidence type="ECO:0000313" key="3">
    <source>
        <dbReference type="EMBL" id="ACA88629.1"/>
    </source>
</evidence>
<dbReference type="CDD" id="cd08023">
    <property type="entry name" value="GH16_laminarinase_like"/>
    <property type="match status" value="1"/>
</dbReference>
<dbReference type="CAZy" id="GH16">
    <property type="family name" value="Glycoside Hydrolase Family 16"/>
</dbReference>
<dbReference type="InterPro" id="IPR021720">
    <property type="entry name" value="Malectin_dom"/>
</dbReference>
<feature type="domain" description="GH16" evidence="2">
    <location>
        <begin position="187"/>
        <end position="467"/>
    </location>
</feature>
<dbReference type="InterPro" id="IPR013320">
    <property type="entry name" value="ConA-like_dom_sf"/>
</dbReference>
<dbReference type="GO" id="GO:0005975">
    <property type="term" value="P:carbohydrate metabolic process"/>
    <property type="evidence" value="ECO:0007669"/>
    <property type="project" value="InterPro"/>
</dbReference>
<dbReference type="Proteomes" id="UP000002168">
    <property type="component" value="Chromosome"/>
</dbReference>
<dbReference type="PANTHER" id="PTHR10963:SF55">
    <property type="entry name" value="GLYCOSIDE HYDROLASE FAMILY 16 PROTEIN"/>
    <property type="match status" value="1"/>
</dbReference>
<sequence precursor="true">MDRNQKYLTILKLTFCLSLLSGCSEYTHKNQSTTVPSKQDSYHSSPQILKGHHDTSATVWALNLGGPEYQGIDGVRYQADSLSPPDEIRRMNKVFGTQYQHLYQTYRVGDIKIRRPMTNGLYDITFKFAEPEDIPIGARVFDVLAQGKPVIENLDVRQARDGKHSSALSRTVTDVEITSGQLDIQLVSTQGQPILNAILVSKKQPKSNKWKFVWGDEFNYKGRPDNTKWNLDIWPARKVNDEDQAYTARPENIEVNGGNLVITARKENYANAEYTSARIHAKGKGDFLYGRAEIRAKIPAGQGTWSAIWMLPSDPYKYASSCKKDEEWQGSSSCDAWPNSGEIDIMEHVGFDMQNVHGTVHNRAYYWVNWQQRKGSIEAKNVEQEFHVYAMEWTPEKITIFFDDTPYFTYSNELTGWEAWPFDHPYHIILNLAVGGMWGRAGGPIDDSIFPVKMEVDYVRVYQQLNDTP</sequence>
<protein>
    <submittedName>
        <fullName evidence="3">Glycoside hydrolase family 16</fullName>
    </submittedName>
</protein>
<dbReference type="EMBL" id="CP000961">
    <property type="protein sequence ID" value="ACA88629.1"/>
    <property type="molecule type" value="Genomic_DNA"/>
</dbReference>
<evidence type="ECO:0000313" key="4">
    <source>
        <dbReference type="Proteomes" id="UP000002168"/>
    </source>
</evidence>
<dbReference type="PROSITE" id="PS51257">
    <property type="entry name" value="PROKAR_LIPOPROTEIN"/>
    <property type="match status" value="1"/>
</dbReference>
<keyword evidence="3" id="KW-0378">Hydrolase</keyword>
<comment type="similarity">
    <text evidence="1">Belongs to the glycosyl hydrolase 16 family.</text>
</comment>
<dbReference type="eggNOG" id="COG2273">
    <property type="taxonomic scope" value="Bacteria"/>
</dbReference>
<dbReference type="Pfam" id="PF00722">
    <property type="entry name" value="Glyco_hydro_16"/>
    <property type="match status" value="1"/>
</dbReference>
<dbReference type="InterPro" id="IPR000757">
    <property type="entry name" value="Beta-glucanase-like"/>
</dbReference>
<dbReference type="Pfam" id="PF11721">
    <property type="entry name" value="Malectin"/>
    <property type="match status" value="1"/>
</dbReference>
<name>B1KJF7_SHEWM</name>
<dbReference type="STRING" id="392500.Swoo_4377"/>
<evidence type="ECO:0000259" key="2">
    <source>
        <dbReference type="PROSITE" id="PS51762"/>
    </source>
</evidence>
<evidence type="ECO:0000256" key="1">
    <source>
        <dbReference type="ARBA" id="ARBA00006865"/>
    </source>
</evidence>
<gene>
    <name evidence="3" type="ordered locus">Swoo_4377</name>
</gene>
<dbReference type="Gene3D" id="2.60.120.430">
    <property type="entry name" value="Galactose-binding lectin"/>
    <property type="match status" value="1"/>
</dbReference>
<dbReference type="RefSeq" id="WP_012326955.1">
    <property type="nucleotide sequence ID" value="NC_010506.1"/>
</dbReference>
<dbReference type="InterPro" id="IPR050546">
    <property type="entry name" value="Glycosyl_Hydrlase_16"/>
</dbReference>
<accession>B1KJF7</accession>
<dbReference type="SUPFAM" id="SSF49899">
    <property type="entry name" value="Concanavalin A-like lectins/glucanases"/>
    <property type="match status" value="1"/>
</dbReference>
<dbReference type="AlphaFoldDB" id="B1KJF7"/>
<keyword evidence="4" id="KW-1185">Reference proteome</keyword>
<reference evidence="3 4" key="1">
    <citation type="submission" date="2008-02" db="EMBL/GenBank/DDBJ databases">
        <title>Complete sequence of Shewanella woodyi ATCC 51908.</title>
        <authorList>
            <consortium name="US DOE Joint Genome Institute"/>
            <person name="Copeland A."/>
            <person name="Lucas S."/>
            <person name="Lapidus A."/>
            <person name="Glavina del Rio T."/>
            <person name="Dalin E."/>
            <person name="Tice H."/>
            <person name="Bruce D."/>
            <person name="Goodwin L."/>
            <person name="Pitluck S."/>
            <person name="Sims D."/>
            <person name="Brettin T."/>
            <person name="Detter J.C."/>
            <person name="Han C."/>
            <person name="Kuske C.R."/>
            <person name="Schmutz J."/>
            <person name="Larimer F."/>
            <person name="Land M."/>
            <person name="Hauser L."/>
            <person name="Kyrpides N."/>
            <person name="Lykidis A."/>
            <person name="Zhao J.-S."/>
            <person name="Richardson P."/>
        </authorList>
    </citation>
    <scope>NUCLEOTIDE SEQUENCE [LARGE SCALE GENOMIC DNA]</scope>
    <source>
        <strain evidence="4">ATCC 51908 / MS32</strain>
    </source>
</reference>
<dbReference type="HOGENOM" id="CLU_582524_0_0_6"/>
<dbReference type="KEGG" id="swd:Swoo_4377"/>
<dbReference type="Gene3D" id="2.60.120.200">
    <property type="match status" value="1"/>
</dbReference>
<dbReference type="PROSITE" id="PS51762">
    <property type="entry name" value="GH16_2"/>
    <property type="match status" value="1"/>
</dbReference>
<dbReference type="CAZy" id="CBM57">
    <property type="family name" value="Carbohydrate-Binding Module Family 57"/>
</dbReference>
<proteinExistence type="inferred from homology"/>
<organism evidence="3 4">
    <name type="scientific">Shewanella woodyi (strain ATCC 51908 / MS32)</name>
    <dbReference type="NCBI Taxonomy" id="392500"/>
    <lineage>
        <taxon>Bacteria</taxon>
        <taxon>Pseudomonadati</taxon>
        <taxon>Pseudomonadota</taxon>
        <taxon>Gammaproteobacteria</taxon>
        <taxon>Alteromonadales</taxon>
        <taxon>Shewanellaceae</taxon>
        <taxon>Shewanella</taxon>
    </lineage>
</organism>